<keyword evidence="7" id="KW-1185">Reference proteome</keyword>
<dbReference type="Proteomes" id="UP000610558">
    <property type="component" value="Unassembled WGS sequence"/>
</dbReference>
<dbReference type="InterPro" id="IPR027417">
    <property type="entry name" value="P-loop_NTPase"/>
</dbReference>
<dbReference type="SUPFAM" id="SSF46894">
    <property type="entry name" value="C-terminal effector domain of the bipartite response regulators"/>
    <property type="match status" value="1"/>
</dbReference>
<dbReference type="Pfam" id="PF25873">
    <property type="entry name" value="WHD_MalT"/>
    <property type="match status" value="1"/>
</dbReference>
<evidence type="ECO:0000259" key="5">
    <source>
        <dbReference type="PROSITE" id="PS50043"/>
    </source>
</evidence>
<dbReference type="GO" id="GO:0016887">
    <property type="term" value="F:ATP hydrolysis activity"/>
    <property type="evidence" value="ECO:0007669"/>
    <property type="project" value="InterPro"/>
</dbReference>
<dbReference type="InterPro" id="IPR016032">
    <property type="entry name" value="Sig_transdc_resp-reg_C-effctor"/>
</dbReference>
<dbReference type="SUPFAM" id="SSF48452">
    <property type="entry name" value="TPR-like"/>
    <property type="match status" value="1"/>
</dbReference>
<dbReference type="CDD" id="cd06170">
    <property type="entry name" value="LuxR_C_like"/>
    <property type="match status" value="1"/>
</dbReference>
<keyword evidence="4" id="KW-0175">Coiled coil</keyword>
<protein>
    <submittedName>
        <fullName evidence="6">Tetratricopeptide repeat protein</fullName>
    </submittedName>
</protein>
<dbReference type="SUPFAM" id="SSF52540">
    <property type="entry name" value="P-loop containing nucleoside triphosphate hydrolases"/>
    <property type="match status" value="1"/>
</dbReference>
<dbReference type="Pfam" id="PF00196">
    <property type="entry name" value="GerE"/>
    <property type="match status" value="1"/>
</dbReference>
<dbReference type="PANTHER" id="PTHR44688">
    <property type="entry name" value="DNA-BINDING TRANSCRIPTIONAL ACTIVATOR DEVR_DOSR"/>
    <property type="match status" value="1"/>
</dbReference>
<dbReference type="InterPro" id="IPR011990">
    <property type="entry name" value="TPR-like_helical_dom_sf"/>
</dbReference>
<accession>A0A927C476</accession>
<keyword evidence="1" id="KW-0805">Transcription regulation</keyword>
<comment type="caution">
    <text evidence="6">The sequence shown here is derived from an EMBL/GenBank/DDBJ whole genome shotgun (WGS) entry which is preliminary data.</text>
</comment>
<evidence type="ECO:0000256" key="2">
    <source>
        <dbReference type="ARBA" id="ARBA00023125"/>
    </source>
</evidence>
<dbReference type="Gene3D" id="3.40.50.300">
    <property type="entry name" value="P-loop containing nucleotide triphosphate hydrolases"/>
    <property type="match status" value="1"/>
</dbReference>
<dbReference type="InterPro" id="IPR036388">
    <property type="entry name" value="WH-like_DNA-bd_sf"/>
</dbReference>
<dbReference type="InterPro" id="IPR000792">
    <property type="entry name" value="Tscrpt_reg_LuxR_C"/>
</dbReference>
<evidence type="ECO:0000256" key="1">
    <source>
        <dbReference type="ARBA" id="ARBA00023015"/>
    </source>
</evidence>
<dbReference type="AlphaFoldDB" id="A0A927C476"/>
<dbReference type="Pfam" id="PF17874">
    <property type="entry name" value="TPR_MalT"/>
    <property type="match status" value="1"/>
</dbReference>
<dbReference type="EMBL" id="JACXLD010000005">
    <property type="protein sequence ID" value="MBD2859446.1"/>
    <property type="molecule type" value="Genomic_DNA"/>
</dbReference>
<dbReference type="InterPro" id="IPR059106">
    <property type="entry name" value="WHD_MalT"/>
</dbReference>
<evidence type="ECO:0000256" key="3">
    <source>
        <dbReference type="ARBA" id="ARBA00023163"/>
    </source>
</evidence>
<dbReference type="GO" id="GO:0003677">
    <property type="term" value="F:DNA binding"/>
    <property type="evidence" value="ECO:0007669"/>
    <property type="project" value="UniProtKB-KW"/>
</dbReference>
<feature type="domain" description="HTH luxR-type" evidence="5">
    <location>
        <begin position="839"/>
        <end position="904"/>
    </location>
</feature>
<reference evidence="6" key="1">
    <citation type="submission" date="2020-09" db="EMBL/GenBank/DDBJ databases">
        <authorList>
            <person name="Yoon J.-W."/>
        </authorList>
    </citation>
    <scope>NUCLEOTIDE SEQUENCE</scope>
    <source>
        <strain evidence="6">KMU-158</strain>
    </source>
</reference>
<dbReference type="Gene3D" id="1.10.10.10">
    <property type="entry name" value="Winged helix-like DNA-binding domain superfamily/Winged helix DNA-binding domain"/>
    <property type="match status" value="1"/>
</dbReference>
<evidence type="ECO:0000256" key="4">
    <source>
        <dbReference type="SAM" id="Coils"/>
    </source>
</evidence>
<proteinExistence type="predicted"/>
<dbReference type="InterPro" id="IPR041617">
    <property type="entry name" value="TPR_MalT"/>
</dbReference>
<dbReference type="Gene3D" id="1.25.40.10">
    <property type="entry name" value="Tetratricopeptide repeat domain"/>
    <property type="match status" value="1"/>
</dbReference>
<dbReference type="SMART" id="SM00421">
    <property type="entry name" value="HTH_LUXR"/>
    <property type="match status" value="1"/>
</dbReference>
<dbReference type="InterPro" id="IPR049945">
    <property type="entry name" value="AAA_22"/>
</dbReference>
<keyword evidence="3" id="KW-0804">Transcription</keyword>
<dbReference type="PANTHER" id="PTHR44688:SF16">
    <property type="entry name" value="DNA-BINDING TRANSCRIPTIONAL ACTIVATOR DEVR_DOSR"/>
    <property type="match status" value="1"/>
</dbReference>
<evidence type="ECO:0000313" key="7">
    <source>
        <dbReference type="Proteomes" id="UP000610558"/>
    </source>
</evidence>
<gene>
    <name evidence="6" type="ORF">IB286_10565</name>
</gene>
<dbReference type="Pfam" id="PF13401">
    <property type="entry name" value="AAA_22"/>
    <property type="match status" value="1"/>
</dbReference>
<dbReference type="GO" id="GO:0006355">
    <property type="term" value="P:regulation of DNA-templated transcription"/>
    <property type="evidence" value="ECO:0007669"/>
    <property type="project" value="InterPro"/>
</dbReference>
<organism evidence="6 7">
    <name type="scientific">Spongiibacter pelagi</name>
    <dbReference type="NCBI Taxonomy" id="2760804"/>
    <lineage>
        <taxon>Bacteria</taxon>
        <taxon>Pseudomonadati</taxon>
        <taxon>Pseudomonadota</taxon>
        <taxon>Gammaproteobacteria</taxon>
        <taxon>Cellvibrionales</taxon>
        <taxon>Spongiibacteraceae</taxon>
        <taxon>Spongiibacter</taxon>
    </lineage>
</organism>
<dbReference type="PROSITE" id="PS50043">
    <property type="entry name" value="HTH_LUXR_2"/>
    <property type="match status" value="1"/>
</dbReference>
<evidence type="ECO:0000313" key="6">
    <source>
        <dbReference type="EMBL" id="MBD2859446.1"/>
    </source>
</evidence>
<sequence>MSKKTINSQAIVETKLFPSVGAGNPIRRYNLLPPESFSNGHASVYLLKAPAGYGKSTLMSEIHQWAQHKEFDATWLSLDPEDNDPGRLLRYLITAVDRTLPDLIKDSHTLSQQGFLNIKATLEALAFELGNLKRQLIIIMDDLQFIQSPETLEMLNWMINYTPPNCQFVLGSREEPQLKLGKLRVRRKLVERDIKDLAFTLDQSREFLNTRLPNRLTEAEILALHQRTEGWPAGLELAVITLETQPQNHDLIEKFSGTDQNVVDYLGEVMLSSLDPDLRKFIYQIAQFDRVNGELAAHISDRKDAPLILEQLRIRNMFLVPLDSTGDWYRFHHFIASYLRGRSEVEASGLSYDTLNSGATWFYERGHPEEAIACATRNQNWQYASDWVEENAAQLNSQKGNIQTLMRWIDAIPEEWLHHHPQIRCAYAFAMAFYSGREESEQQLKLIAEHRQTLLNQSQPDTELIAELDCALTHLQATYSALRDEGETSYNLSSNWLENWPNADAHKRGDMLTVKAFGHKSRGEIEEGLQVIAQSRECAEAENLYFNLMWSYWIYCFLLFKAGRYQEARPMAEKALQMVEQQLGGERDFTASCHTILAAIAYELGDIEKLEYHVGISSDTFDEFSQADFIILKYLSLARFQFAKNDPEAALTSLRQGQAVGAAQNFERVLVSLAAEECVWLCRLNRIEEAEALLAKQGIPTEQQSGENLHRLLLDKSIRTGSRVLLLKDPKAAIALLEAGITTATDKGFLLRQVELLLITTMAHKAANDKKAAKKSLINALEIAGPQGYYQIFINEAAALGSLISALKPSEVSDSATDLLNKLQQALRGEHAVSMSSADRELIEKLSKREQQILKRLESELSNKEIAEALFVSEGTLKWHLHNIYGKLGVRNRPGALVKARELGYL</sequence>
<keyword evidence="2" id="KW-0238">DNA-binding</keyword>
<feature type="coiled-coil region" evidence="4">
    <location>
        <begin position="840"/>
        <end position="867"/>
    </location>
</feature>
<dbReference type="RefSeq" id="WP_190765299.1">
    <property type="nucleotide sequence ID" value="NZ_JACXLD010000005.1"/>
</dbReference>
<dbReference type="PRINTS" id="PR00038">
    <property type="entry name" value="HTHLUXR"/>
</dbReference>
<name>A0A927C476_9GAMM</name>